<proteinExistence type="predicted"/>
<gene>
    <name evidence="1" type="ORF">ALEPTO_LOCUS266</name>
</gene>
<dbReference type="AlphaFoldDB" id="A0A9N8V742"/>
<reference evidence="1" key="1">
    <citation type="submission" date="2021-06" db="EMBL/GenBank/DDBJ databases">
        <authorList>
            <person name="Kallberg Y."/>
            <person name="Tangrot J."/>
            <person name="Rosling A."/>
        </authorList>
    </citation>
    <scope>NUCLEOTIDE SEQUENCE</scope>
    <source>
        <strain evidence="1">FL130A</strain>
    </source>
</reference>
<organism evidence="1 2">
    <name type="scientific">Ambispora leptoticha</name>
    <dbReference type="NCBI Taxonomy" id="144679"/>
    <lineage>
        <taxon>Eukaryota</taxon>
        <taxon>Fungi</taxon>
        <taxon>Fungi incertae sedis</taxon>
        <taxon>Mucoromycota</taxon>
        <taxon>Glomeromycotina</taxon>
        <taxon>Glomeromycetes</taxon>
        <taxon>Archaeosporales</taxon>
        <taxon>Ambisporaceae</taxon>
        <taxon>Ambispora</taxon>
    </lineage>
</organism>
<sequence>MWRPASDRMTEELGFGLEFEQSDRMIRASDVVFTPKETDHKLDARQNGSHIRC</sequence>
<evidence type="ECO:0000313" key="1">
    <source>
        <dbReference type="EMBL" id="CAG8440450.1"/>
    </source>
</evidence>
<dbReference type="Proteomes" id="UP000789508">
    <property type="component" value="Unassembled WGS sequence"/>
</dbReference>
<protein>
    <submittedName>
        <fullName evidence="1">5082_t:CDS:1</fullName>
    </submittedName>
</protein>
<evidence type="ECO:0000313" key="2">
    <source>
        <dbReference type="Proteomes" id="UP000789508"/>
    </source>
</evidence>
<dbReference type="EMBL" id="CAJVPS010000013">
    <property type="protein sequence ID" value="CAG8440450.1"/>
    <property type="molecule type" value="Genomic_DNA"/>
</dbReference>
<comment type="caution">
    <text evidence="1">The sequence shown here is derived from an EMBL/GenBank/DDBJ whole genome shotgun (WGS) entry which is preliminary data.</text>
</comment>
<keyword evidence="2" id="KW-1185">Reference proteome</keyword>
<name>A0A9N8V742_9GLOM</name>
<accession>A0A9N8V742</accession>